<comment type="similarity">
    <text evidence="5">Belongs to the UPF0756 family.</text>
</comment>
<dbReference type="Proteomes" id="UP000217780">
    <property type="component" value="Unassembled WGS sequence"/>
</dbReference>
<keyword evidence="4 5" id="KW-0472">Membrane</keyword>
<dbReference type="Pfam" id="PF04284">
    <property type="entry name" value="DUF441"/>
    <property type="match status" value="1"/>
</dbReference>
<organism evidence="6 7">
    <name type="scientific">Vandammella animalimorsus</name>
    <dbReference type="NCBI Taxonomy" id="2029117"/>
    <lineage>
        <taxon>Bacteria</taxon>
        <taxon>Pseudomonadati</taxon>
        <taxon>Pseudomonadota</taxon>
        <taxon>Betaproteobacteria</taxon>
        <taxon>Burkholderiales</taxon>
        <taxon>Comamonadaceae</taxon>
        <taxon>Vandammella</taxon>
    </lineage>
</organism>
<dbReference type="PANTHER" id="PTHR38452">
    <property type="entry name" value="UPF0756 MEMBRANE PROTEIN YEAL"/>
    <property type="match status" value="1"/>
</dbReference>
<evidence type="ECO:0000256" key="3">
    <source>
        <dbReference type="ARBA" id="ARBA00022989"/>
    </source>
</evidence>
<sequence length="150" mass="15855">MPAFDPVLLLLLAIAALGIVSQNHSITYAMLALLLVRMTPLQQYFPWIQKHGLNLGITILFIGVMAPIASGQIALADVLRSFTHWQSLLAVAVGVLVAWLGGRGLPLMMEHPGLVPGLMVGTVIGVAFFKGVPVGPLIAAGMLAVVIGKW</sequence>
<gene>
    <name evidence="6" type="ORF">CLI92_05765</name>
</gene>
<feature type="transmembrane region" description="Helical" evidence="5">
    <location>
        <begin position="118"/>
        <end position="147"/>
    </location>
</feature>
<name>A0A2A2T6C5_9BURK</name>
<feature type="transmembrane region" description="Helical" evidence="5">
    <location>
        <begin position="55"/>
        <end position="76"/>
    </location>
</feature>
<dbReference type="GO" id="GO:0005886">
    <property type="term" value="C:plasma membrane"/>
    <property type="evidence" value="ECO:0007669"/>
    <property type="project" value="UniProtKB-SubCell"/>
</dbReference>
<dbReference type="AlphaFoldDB" id="A0A2A2T6C5"/>
<keyword evidence="3 5" id="KW-1133">Transmembrane helix</keyword>
<evidence type="ECO:0000256" key="1">
    <source>
        <dbReference type="ARBA" id="ARBA00022475"/>
    </source>
</evidence>
<proteinExistence type="inferred from homology"/>
<comment type="caution">
    <text evidence="6">The sequence shown here is derived from an EMBL/GenBank/DDBJ whole genome shotgun (WGS) entry which is preliminary data.</text>
</comment>
<evidence type="ECO:0000313" key="6">
    <source>
        <dbReference type="EMBL" id="PAX17052.1"/>
    </source>
</evidence>
<keyword evidence="2 5" id="KW-0812">Transmembrane</keyword>
<evidence type="ECO:0000256" key="4">
    <source>
        <dbReference type="ARBA" id="ARBA00023136"/>
    </source>
</evidence>
<evidence type="ECO:0000313" key="7">
    <source>
        <dbReference type="Proteomes" id="UP000217780"/>
    </source>
</evidence>
<comment type="caution">
    <text evidence="5">Lacks conserved residue(s) required for the propagation of feature annotation.</text>
</comment>
<evidence type="ECO:0000256" key="5">
    <source>
        <dbReference type="HAMAP-Rule" id="MF_01874"/>
    </source>
</evidence>
<protein>
    <recommendedName>
        <fullName evidence="5">UPF0756 membrane protein CLI92_05765</fullName>
    </recommendedName>
</protein>
<dbReference type="EMBL" id="NTBI01000004">
    <property type="protein sequence ID" value="PAX17052.1"/>
    <property type="molecule type" value="Genomic_DNA"/>
</dbReference>
<dbReference type="GeneID" id="93874508"/>
<dbReference type="HAMAP" id="MF_01874">
    <property type="entry name" value="UPF0756"/>
    <property type="match status" value="1"/>
</dbReference>
<keyword evidence="1 5" id="KW-1003">Cell membrane</keyword>
<dbReference type="InterPro" id="IPR007382">
    <property type="entry name" value="UPF0756_TM"/>
</dbReference>
<reference evidence="6 7" key="1">
    <citation type="submission" date="2017-08" db="EMBL/GenBank/DDBJ databases">
        <title>WGS of Clinical strains of the CDC Group NO-1 linked to zoonotic infections in humans.</title>
        <authorList>
            <person name="Bernier A.-M."/>
            <person name="Bernard K."/>
        </authorList>
    </citation>
    <scope>NUCLEOTIDE SEQUENCE [LARGE SCALE GENOMIC DNA]</scope>
    <source>
        <strain evidence="6 7">NML91-0035</strain>
    </source>
</reference>
<dbReference type="PANTHER" id="PTHR38452:SF1">
    <property type="entry name" value="UPF0756 MEMBRANE PROTEIN YEAL"/>
    <property type="match status" value="1"/>
</dbReference>
<accession>A0A2A2T6C5</accession>
<feature type="transmembrane region" description="Helical" evidence="5">
    <location>
        <begin position="88"/>
        <end position="106"/>
    </location>
</feature>
<evidence type="ECO:0000256" key="2">
    <source>
        <dbReference type="ARBA" id="ARBA00022692"/>
    </source>
</evidence>
<dbReference type="RefSeq" id="WP_095542349.1">
    <property type="nucleotide sequence ID" value="NZ_NSJC01000007.1"/>
</dbReference>
<comment type="subcellular location">
    <subcellularLocation>
        <location evidence="5">Cell membrane</location>
        <topology evidence="5">Multi-pass membrane protein</topology>
    </subcellularLocation>
</comment>